<feature type="region of interest" description="Disordered" evidence="1">
    <location>
        <begin position="879"/>
        <end position="909"/>
    </location>
</feature>
<dbReference type="EMBL" id="JASEJX010000012">
    <property type="protein sequence ID" value="KAK4519967.1"/>
    <property type="molecule type" value="Genomic_DNA"/>
</dbReference>
<evidence type="ECO:0000313" key="4">
    <source>
        <dbReference type="Proteomes" id="UP001304243"/>
    </source>
</evidence>
<feature type="compositionally biased region" description="Low complexity" evidence="1">
    <location>
        <begin position="521"/>
        <end position="533"/>
    </location>
</feature>
<feature type="compositionally biased region" description="Polar residues" evidence="1">
    <location>
        <begin position="476"/>
        <end position="520"/>
    </location>
</feature>
<feature type="region of interest" description="Disordered" evidence="1">
    <location>
        <begin position="274"/>
        <end position="319"/>
    </location>
</feature>
<dbReference type="Pfam" id="PF22562">
    <property type="entry name" value="UBA_7"/>
    <property type="match status" value="1"/>
</dbReference>
<proteinExistence type="predicted"/>
<keyword evidence="4" id="KW-1185">Reference proteome</keyword>
<dbReference type="PANTHER" id="PTHR16525:SF0">
    <property type="entry name" value="PROTEIN C12ORF4"/>
    <property type="match status" value="1"/>
</dbReference>
<dbReference type="PANTHER" id="PTHR16525">
    <property type="entry name" value="PROTEIN C12ORF4"/>
    <property type="match status" value="1"/>
</dbReference>
<protein>
    <recommendedName>
        <fullName evidence="2">UBA domain-containing protein</fullName>
    </recommendedName>
</protein>
<dbReference type="GO" id="GO:0005737">
    <property type="term" value="C:cytoplasm"/>
    <property type="evidence" value="ECO:0007669"/>
    <property type="project" value="TreeGrafter"/>
</dbReference>
<dbReference type="AlphaFoldDB" id="A0AAN7I3V3"/>
<dbReference type="RefSeq" id="XP_064686633.1">
    <property type="nucleotide sequence ID" value="XM_064829431.1"/>
</dbReference>
<reference evidence="3 4" key="1">
    <citation type="submission" date="2022-11" db="EMBL/GenBank/DDBJ databases">
        <title>Mucor velutinosus strain NIH1002 WGS.</title>
        <authorList>
            <person name="Subramanian P."/>
            <person name="Mullikin J.C."/>
            <person name="Segre J.A."/>
            <person name="Zelazny A.M."/>
        </authorList>
    </citation>
    <scope>NUCLEOTIDE SEQUENCE [LARGE SCALE GENOMIC DNA]</scope>
    <source>
        <strain evidence="3 4">NIH1002</strain>
    </source>
</reference>
<feature type="compositionally biased region" description="Low complexity" evidence="1">
    <location>
        <begin position="895"/>
        <end position="909"/>
    </location>
</feature>
<feature type="region of interest" description="Disordered" evidence="1">
    <location>
        <begin position="424"/>
        <end position="540"/>
    </location>
</feature>
<dbReference type="Proteomes" id="UP001304243">
    <property type="component" value="Unassembled WGS sequence"/>
</dbReference>
<dbReference type="SMART" id="SM00165">
    <property type="entry name" value="UBA"/>
    <property type="match status" value="1"/>
</dbReference>
<organism evidence="3 4">
    <name type="scientific">Mucor velutinosus</name>
    <dbReference type="NCBI Taxonomy" id="708070"/>
    <lineage>
        <taxon>Eukaryota</taxon>
        <taxon>Fungi</taxon>
        <taxon>Fungi incertae sedis</taxon>
        <taxon>Mucoromycota</taxon>
        <taxon>Mucoromycotina</taxon>
        <taxon>Mucoromycetes</taxon>
        <taxon>Mucorales</taxon>
        <taxon>Mucorineae</taxon>
        <taxon>Mucoraceae</taxon>
        <taxon>Mucor</taxon>
    </lineage>
</organism>
<dbReference type="GeneID" id="89953897"/>
<dbReference type="InterPro" id="IPR015940">
    <property type="entry name" value="UBA"/>
</dbReference>
<feature type="compositionally biased region" description="Low complexity" evidence="1">
    <location>
        <begin position="287"/>
        <end position="301"/>
    </location>
</feature>
<gene>
    <name evidence="3" type="ORF">ATC70_010211</name>
</gene>
<feature type="region of interest" description="Disordered" evidence="1">
    <location>
        <begin position="575"/>
        <end position="602"/>
    </location>
</feature>
<evidence type="ECO:0000259" key="2">
    <source>
        <dbReference type="PROSITE" id="PS50030"/>
    </source>
</evidence>
<feature type="compositionally biased region" description="Low complexity" evidence="1">
    <location>
        <begin position="589"/>
        <end position="602"/>
    </location>
</feature>
<accession>A0AAN7I3V3</accession>
<dbReference type="InterPro" id="IPR019311">
    <property type="entry name" value="Fy-3"/>
</dbReference>
<dbReference type="SUPFAM" id="SSF46934">
    <property type="entry name" value="UBA-like"/>
    <property type="match status" value="1"/>
</dbReference>
<feature type="domain" description="UBA" evidence="2">
    <location>
        <begin position="356"/>
        <end position="403"/>
    </location>
</feature>
<dbReference type="PROSITE" id="PS50030">
    <property type="entry name" value="UBA"/>
    <property type="match status" value="1"/>
</dbReference>
<name>A0AAN7I3V3_9FUNG</name>
<dbReference type="InterPro" id="IPR009060">
    <property type="entry name" value="UBA-like_sf"/>
</dbReference>
<sequence length="945" mass="104542">MQATTSFHASVTLPCLNHKSIEVDIAQGQNIKDLVYHLVQIHALPPYLTISLYSSILSAMNETCKSKVLFEREHKVVQKKELRHLFMDSYQANTLQYNNKPEEDIFPRAYHTLVHCPIPAIFDTLLELEQSYAIAIQELQTASDHELVAIQARQAQEIESASSSSTSLTGSPNSNTHNSSNDMTTIFTRQVEEMEVFQATWQSDILQTQQTQRQEYREFVIELYKEYQSRLASLSDEQHLKSEDNALGVLAVATTAVAEKKLDGKEMVAAAASRVRQWDTDNGDGEAASATAPAPAGSSKSTHSDTKSNNTHPIITRRRTGSLASSLGSITSPNLQQQQHSPNELASLVRTASISSNDESLSAATAESVKSIQEMGFQKEQAETALVLSNQNMEAAIGLLLENPEKVDAYIAEQKFQQQQLIQQQQFQTMARPPASSSTPYRRSHSLSQVPRPALVTEASSATAPVPATTSSASVHSRQSSENTNSRRLSLTQRTPTFLNIMSSGTAKAHSSPNLNVPSQNNSINANNANSNNTGGKSWNPISFLQQQKQAMESTNLSSVRKLGGWLGKAMENFGIENDENESKQGLMRGQARRQQQQHQQQTPQLVESFTIMMGTAQIKSSHNLRLLVTDEASEVFHPVYDPPREMAYRAETATKLYTSHLSAAIVLVEVNELTRRPVEGWRLYKTGKGSNKALFERCQQSTEFHFADIETQLNVVEEDFKEHPVTEGSFFVTKHSNLPSTQVVFHLLINSAALTTTDLSNRHPLIIGLRNILKMTTQFDISSLSIPLLLLPDRFIEQPDHYMTMDHHQSWLQKRGEVVMKCIKGFLIENSRSGKRVQNEGLDRAESMGGGGMRNVEFLLPSRPDVYTMGATALPRDTLISTPTSNGATPPPITATSSTDLLSGSSSGAVNDGSMSNFNGTPHHEVEVAFQQFRTLLVNLFRTS</sequence>
<evidence type="ECO:0000256" key="1">
    <source>
        <dbReference type="SAM" id="MobiDB-lite"/>
    </source>
</evidence>
<feature type="region of interest" description="Disordered" evidence="1">
    <location>
        <begin position="159"/>
        <end position="181"/>
    </location>
</feature>
<comment type="caution">
    <text evidence="3">The sequence shown here is derived from an EMBL/GenBank/DDBJ whole genome shotgun (WGS) entry which is preliminary data.</text>
</comment>
<evidence type="ECO:0000313" key="3">
    <source>
        <dbReference type="EMBL" id="KAK4519967.1"/>
    </source>
</evidence>
<feature type="compositionally biased region" description="Low complexity" evidence="1">
    <location>
        <begin position="160"/>
        <end position="176"/>
    </location>
</feature>
<dbReference type="Gene3D" id="1.10.8.10">
    <property type="entry name" value="DNA helicase RuvA subunit, C-terminal domain"/>
    <property type="match status" value="1"/>
</dbReference>
<feature type="compositionally biased region" description="Polar residues" evidence="1">
    <location>
        <begin position="435"/>
        <end position="449"/>
    </location>
</feature>
<dbReference type="Pfam" id="PF10154">
    <property type="entry name" value="Fy-3"/>
    <property type="match status" value="2"/>
</dbReference>
<feature type="compositionally biased region" description="Low complexity" evidence="1">
    <location>
        <begin position="459"/>
        <end position="475"/>
    </location>
</feature>